<dbReference type="Pfam" id="PF05816">
    <property type="entry name" value="TelA"/>
    <property type="match status" value="1"/>
</dbReference>
<evidence type="ECO:0000313" key="2">
    <source>
        <dbReference type="EMBL" id="KKS15802.1"/>
    </source>
</evidence>
<evidence type="ECO:0000256" key="1">
    <source>
        <dbReference type="SAM" id="MobiDB-lite"/>
    </source>
</evidence>
<dbReference type="InterPro" id="IPR008863">
    <property type="entry name" value="Toxic_anion-R_TelA"/>
</dbReference>
<dbReference type="EMBL" id="LCBS01000033">
    <property type="protein sequence ID" value="KKS15802.1"/>
    <property type="molecule type" value="Genomic_DNA"/>
</dbReference>
<comment type="caution">
    <text evidence="2">The sequence shown here is derived from an EMBL/GenBank/DDBJ whole genome shotgun (WGS) entry which is preliminary data.</text>
</comment>
<accession>A0A0G0WUN4</accession>
<protein>
    <recommendedName>
        <fullName evidence="4">Toxic anion resistance protein</fullName>
    </recommendedName>
</protein>
<proteinExistence type="predicted"/>
<organism evidence="2 3">
    <name type="scientific">candidate division WWE3 bacterium GW2011_GWB1_41_6</name>
    <dbReference type="NCBI Taxonomy" id="1619112"/>
    <lineage>
        <taxon>Bacteria</taxon>
        <taxon>Katanobacteria</taxon>
    </lineage>
</organism>
<feature type="region of interest" description="Disordered" evidence="1">
    <location>
        <begin position="363"/>
        <end position="384"/>
    </location>
</feature>
<evidence type="ECO:0000313" key="3">
    <source>
        <dbReference type="Proteomes" id="UP000034163"/>
    </source>
</evidence>
<evidence type="ECO:0008006" key="4">
    <source>
        <dbReference type="Google" id="ProtNLM"/>
    </source>
</evidence>
<sequence>MSDQSVRNALVRTQSGAREVKQAVREVKSVETDVTRFQAGRALKVMYPGENLPEQSATIAEKFDAHAGELAISGFGVKSMPSETAKNVLMEVRSYDTGPALASLDLFTGLVKSVDPAILEKPVIKFVVTLYNPVKAFFRTLQTANTRLEQGKLSLESQRRKLVKNISSLEGLEETNYKRLRQLLIYAHAAELVTLREEKLLSRLESTNKPDDLTLPARIDNQRTVVARLNRRTLDLKAAALRALLEAKVDDAGQKALVIIHDDIQFAVDVLYDQFVTQVAAAIILFQGKKAGEKSAALRTASADLAQTTGRLLGQVTEQGASYLTNAQEDLRGLVVLRDAVVSWSGKTREVAQLAKETRKAGEEQMQAISDSLQSAAKSFDPKG</sequence>
<dbReference type="AlphaFoldDB" id="A0A0G0WUN4"/>
<dbReference type="PATRIC" id="fig|1619112.3.peg.912"/>
<feature type="compositionally biased region" description="Polar residues" evidence="1">
    <location>
        <begin position="367"/>
        <end position="377"/>
    </location>
</feature>
<reference evidence="2 3" key="1">
    <citation type="journal article" date="2015" name="Nature">
        <title>rRNA introns, odd ribosomes, and small enigmatic genomes across a large radiation of phyla.</title>
        <authorList>
            <person name="Brown C.T."/>
            <person name="Hug L.A."/>
            <person name="Thomas B.C."/>
            <person name="Sharon I."/>
            <person name="Castelle C.J."/>
            <person name="Singh A."/>
            <person name="Wilkins M.J."/>
            <person name="Williams K.H."/>
            <person name="Banfield J.F."/>
        </authorList>
    </citation>
    <scope>NUCLEOTIDE SEQUENCE [LARGE SCALE GENOMIC DNA]</scope>
</reference>
<name>A0A0G0WUN4_UNCKA</name>
<dbReference type="Proteomes" id="UP000034163">
    <property type="component" value="Unassembled WGS sequence"/>
</dbReference>
<gene>
    <name evidence="2" type="ORF">UU72_C0033G0002</name>
</gene>